<feature type="domain" description="Integrase catalytic" evidence="2">
    <location>
        <begin position="1"/>
        <end position="135"/>
    </location>
</feature>
<dbReference type="EMBL" id="AVOT02005084">
    <property type="protein sequence ID" value="MBW0478172.1"/>
    <property type="molecule type" value="Genomic_DNA"/>
</dbReference>
<dbReference type="PROSITE" id="PS50994">
    <property type="entry name" value="INTEGRASE"/>
    <property type="match status" value="1"/>
</dbReference>
<keyword evidence="1" id="KW-0694">RNA-binding</keyword>
<keyword evidence="4" id="KW-1185">Reference proteome</keyword>
<comment type="caution">
    <text evidence="3">The sequence shown here is derived from an EMBL/GenBank/DDBJ whole genome shotgun (WGS) entry which is preliminary data.</text>
</comment>
<dbReference type="GO" id="GO:0003723">
    <property type="term" value="F:RNA binding"/>
    <property type="evidence" value="ECO:0007669"/>
    <property type="project" value="UniProtKB-KW"/>
</dbReference>
<dbReference type="GO" id="GO:0005634">
    <property type="term" value="C:nucleus"/>
    <property type="evidence" value="ECO:0007669"/>
    <property type="project" value="UniProtKB-ARBA"/>
</dbReference>
<name>A0A9Q3C8H0_9BASI</name>
<reference evidence="3" key="1">
    <citation type="submission" date="2021-03" db="EMBL/GenBank/DDBJ databases">
        <title>Draft genome sequence of rust myrtle Austropuccinia psidii MF-1, a brazilian biotype.</title>
        <authorList>
            <person name="Quecine M.C."/>
            <person name="Pachon D.M.R."/>
            <person name="Bonatelli M.L."/>
            <person name="Correr F.H."/>
            <person name="Franceschini L.M."/>
            <person name="Leite T.F."/>
            <person name="Margarido G.R.A."/>
            <person name="Almeida C.A."/>
            <person name="Ferrarezi J.A."/>
            <person name="Labate C.A."/>
        </authorList>
    </citation>
    <scope>NUCLEOTIDE SEQUENCE</scope>
    <source>
        <strain evidence="3">MF-1</strain>
    </source>
</reference>
<evidence type="ECO:0000256" key="1">
    <source>
        <dbReference type="ARBA" id="ARBA00022884"/>
    </source>
</evidence>
<proteinExistence type="predicted"/>
<dbReference type="GO" id="GO:0015074">
    <property type="term" value="P:DNA integration"/>
    <property type="evidence" value="ECO:0007669"/>
    <property type="project" value="InterPro"/>
</dbReference>
<dbReference type="InterPro" id="IPR001584">
    <property type="entry name" value="Integrase_cat-core"/>
</dbReference>
<protein>
    <recommendedName>
        <fullName evidence="2">Integrase catalytic domain-containing protein</fullName>
    </recommendedName>
</protein>
<evidence type="ECO:0000313" key="3">
    <source>
        <dbReference type="EMBL" id="MBW0478172.1"/>
    </source>
</evidence>
<dbReference type="InterPro" id="IPR012337">
    <property type="entry name" value="RNaseH-like_sf"/>
</dbReference>
<sequence length="135" mass="15488">MAELVIVDRYRKPPIFLPCHKDDTPMDTAIDRDPKFTTALWTNLHNILGTKLPFSTDYHPQTDGLEERIIQTLEDMIRRACTYGLGFKDFDGFTHYWCTIIPALELAYKTSIHASTCKALAMLEKGWNPKLPVDT</sequence>
<organism evidence="3 4">
    <name type="scientific">Austropuccinia psidii MF-1</name>
    <dbReference type="NCBI Taxonomy" id="1389203"/>
    <lineage>
        <taxon>Eukaryota</taxon>
        <taxon>Fungi</taxon>
        <taxon>Dikarya</taxon>
        <taxon>Basidiomycota</taxon>
        <taxon>Pucciniomycotina</taxon>
        <taxon>Pucciniomycetes</taxon>
        <taxon>Pucciniales</taxon>
        <taxon>Sphaerophragmiaceae</taxon>
        <taxon>Austropuccinia</taxon>
    </lineage>
</organism>
<dbReference type="Gene3D" id="3.30.420.10">
    <property type="entry name" value="Ribonuclease H-like superfamily/Ribonuclease H"/>
    <property type="match status" value="1"/>
</dbReference>
<dbReference type="SUPFAM" id="SSF53098">
    <property type="entry name" value="Ribonuclease H-like"/>
    <property type="match status" value="1"/>
</dbReference>
<accession>A0A9Q3C8H0</accession>
<evidence type="ECO:0000313" key="4">
    <source>
        <dbReference type="Proteomes" id="UP000765509"/>
    </source>
</evidence>
<dbReference type="OrthoDB" id="2273864at2759"/>
<dbReference type="Proteomes" id="UP000765509">
    <property type="component" value="Unassembled WGS sequence"/>
</dbReference>
<evidence type="ECO:0000259" key="2">
    <source>
        <dbReference type="PROSITE" id="PS50994"/>
    </source>
</evidence>
<gene>
    <name evidence="3" type="ORF">O181_017887</name>
</gene>
<dbReference type="InterPro" id="IPR036397">
    <property type="entry name" value="RNaseH_sf"/>
</dbReference>
<dbReference type="AlphaFoldDB" id="A0A9Q3C8H0"/>